<evidence type="ECO:0000313" key="1">
    <source>
        <dbReference type="EMBL" id="MDT7043045.1"/>
    </source>
</evidence>
<evidence type="ECO:0008006" key="3">
    <source>
        <dbReference type="Google" id="ProtNLM"/>
    </source>
</evidence>
<accession>A0ABU3K9B0</accession>
<reference evidence="1 2" key="1">
    <citation type="journal article" date="2023" name="ISME J.">
        <title>Cultivation and genomic characterization of novel and ubiquitous marine nitrite-oxidizing bacteria from the Nitrospirales.</title>
        <authorList>
            <person name="Mueller A.J."/>
            <person name="Daebeler A."/>
            <person name="Herbold C.W."/>
            <person name="Kirkegaard R.H."/>
            <person name="Daims H."/>
        </authorList>
    </citation>
    <scope>NUCLEOTIDE SEQUENCE [LARGE SCALE GENOMIC DNA]</scope>
    <source>
        <strain evidence="1 2">EB</strain>
    </source>
</reference>
<evidence type="ECO:0000313" key="2">
    <source>
        <dbReference type="Proteomes" id="UP001250932"/>
    </source>
</evidence>
<protein>
    <recommendedName>
        <fullName evidence="3">DUF1134 domain-containing protein</fullName>
    </recommendedName>
</protein>
<keyword evidence="2" id="KW-1185">Reference proteome</keyword>
<comment type="caution">
    <text evidence="1">The sequence shown here is derived from an EMBL/GenBank/DDBJ whole genome shotgun (WGS) entry which is preliminary data.</text>
</comment>
<name>A0ABU3K9B0_9BACT</name>
<dbReference type="EMBL" id="JAQOUE010000001">
    <property type="protein sequence ID" value="MDT7043045.1"/>
    <property type="molecule type" value="Genomic_DNA"/>
</dbReference>
<gene>
    <name evidence="1" type="ORF">PPG34_11825</name>
</gene>
<organism evidence="1 2">
    <name type="scientific">Candidatus Nitronereus thalassa</name>
    <dbReference type="NCBI Taxonomy" id="3020898"/>
    <lineage>
        <taxon>Bacteria</taxon>
        <taxon>Pseudomonadati</taxon>
        <taxon>Nitrospirota</taxon>
        <taxon>Nitrospiria</taxon>
        <taxon>Nitrospirales</taxon>
        <taxon>Nitrospiraceae</taxon>
        <taxon>Candidatus Nitronereus</taxon>
    </lineage>
</organism>
<dbReference type="Proteomes" id="UP001250932">
    <property type="component" value="Unassembled WGS sequence"/>
</dbReference>
<dbReference type="RefSeq" id="WP_313833526.1">
    <property type="nucleotide sequence ID" value="NZ_JAQOUE010000001.1"/>
</dbReference>
<sequence length="148" mass="15655">MIKHITRTWFFLCLALLLLCFPLTGFPEDQCKPANIKLKLTSAGIGLGAQWGEGQLDYEDGTYFFTMDGFGLADVGISSMSGKATISHLPSLSNFIGTYYSVGAGIAIGGGGIVISMANQNGVVMQITGSTMGLWTSVGPKGFTVKMK</sequence>
<proteinExistence type="predicted"/>